<dbReference type="EMBL" id="VRMG01000005">
    <property type="protein sequence ID" value="TXN31461.1"/>
    <property type="molecule type" value="Genomic_DNA"/>
</dbReference>
<organism evidence="2 3">
    <name type="scientific">Lacisediminihabitans profunda</name>
    <dbReference type="NCBI Taxonomy" id="2594790"/>
    <lineage>
        <taxon>Bacteria</taxon>
        <taxon>Bacillati</taxon>
        <taxon>Actinomycetota</taxon>
        <taxon>Actinomycetes</taxon>
        <taxon>Micrococcales</taxon>
        <taxon>Microbacteriaceae</taxon>
        <taxon>Lacisediminihabitans</taxon>
    </lineage>
</organism>
<comment type="similarity">
    <text evidence="1">Belongs to the class-IV pyridoxal-phosphate-dependent aminotransferase family.</text>
</comment>
<keyword evidence="3" id="KW-1185">Reference proteome</keyword>
<keyword evidence="2" id="KW-0456">Lyase</keyword>
<dbReference type="Pfam" id="PF01063">
    <property type="entry name" value="Aminotran_4"/>
    <property type="match status" value="1"/>
</dbReference>
<dbReference type="InterPro" id="IPR001544">
    <property type="entry name" value="Aminotrans_IV"/>
</dbReference>
<accession>A0A5C8US94</accession>
<sequence length="296" mass="31369">MPNSVLLMLNQPSADAPPHLVGAPTFALVDPALPQVSALDLGVTRGDGVFETIGVGDGHPQALEHHLRRFARSAAALDLPTPDSDVWRTAILAAIAELGAVPESSVKTVLTRGVEGDGRPTGWVHASLGADYDSARVDGLRVVMLDRGYRHDVEQTSPWLLAGAKTLSYAINRSVLREAARRSADDVIFVSSDGFVLEGPTSTVVYRSGDRLLTPGTGLGILEGTTQSSIFQWAESLGLGTGFERATPETLRQADAAWLVSSVRLAAPVRELDGMPFPVDHALSAGMNAHLLGLRE</sequence>
<reference evidence="2 3" key="1">
    <citation type="submission" date="2019-08" db="EMBL/GenBank/DDBJ databases">
        <title>Bacterial whole genome sequence for Glaciihabitans sp. CHu50b-6-2.</title>
        <authorList>
            <person name="Jin L."/>
        </authorList>
    </citation>
    <scope>NUCLEOTIDE SEQUENCE [LARGE SCALE GENOMIC DNA]</scope>
    <source>
        <strain evidence="2 3">CHu50b-6-2</strain>
    </source>
</reference>
<dbReference type="GO" id="GO:0005829">
    <property type="term" value="C:cytosol"/>
    <property type="evidence" value="ECO:0007669"/>
    <property type="project" value="TreeGrafter"/>
</dbReference>
<dbReference type="Proteomes" id="UP000321379">
    <property type="component" value="Unassembled WGS sequence"/>
</dbReference>
<dbReference type="InterPro" id="IPR043132">
    <property type="entry name" value="BCAT-like_C"/>
</dbReference>
<dbReference type="PANTHER" id="PTHR42743:SF11">
    <property type="entry name" value="AMINODEOXYCHORISMATE LYASE"/>
    <property type="match status" value="1"/>
</dbReference>
<dbReference type="GO" id="GO:0046394">
    <property type="term" value="P:carboxylic acid biosynthetic process"/>
    <property type="evidence" value="ECO:0007669"/>
    <property type="project" value="UniProtKB-ARBA"/>
</dbReference>
<gene>
    <name evidence="2" type="ORF">FVP33_07905</name>
</gene>
<dbReference type="PANTHER" id="PTHR42743">
    <property type="entry name" value="AMINO-ACID AMINOTRANSFERASE"/>
    <property type="match status" value="1"/>
</dbReference>
<dbReference type="Gene3D" id="3.30.470.10">
    <property type="match status" value="1"/>
</dbReference>
<dbReference type="InterPro" id="IPR050571">
    <property type="entry name" value="Class-IV_PLP-Dep_Aminotrnsfr"/>
</dbReference>
<protein>
    <submittedName>
        <fullName evidence="2">Aminodeoxychorismate lyase</fullName>
    </submittedName>
</protein>
<dbReference type="Gene3D" id="3.20.10.10">
    <property type="entry name" value="D-amino Acid Aminotransferase, subunit A, domain 2"/>
    <property type="match status" value="1"/>
</dbReference>
<dbReference type="InterPro" id="IPR036038">
    <property type="entry name" value="Aminotransferase-like"/>
</dbReference>
<evidence type="ECO:0000313" key="3">
    <source>
        <dbReference type="Proteomes" id="UP000321379"/>
    </source>
</evidence>
<dbReference type="AlphaFoldDB" id="A0A5C8US94"/>
<comment type="caution">
    <text evidence="2">The sequence shown here is derived from an EMBL/GenBank/DDBJ whole genome shotgun (WGS) entry which is preliminary data.</text>
</comment>
<name>A0A5C8US94_9MICO</name>
<dbReference type="GO" id="GO:0016829">
    <property type="term" value="F:lyase activity"/>
    <property type="evidence" value="ECO:0007669"/>
    <property type="project" value="UniProtKB-KW"/>
</dbReference>
<evidence type="ECO:0000256" key="1">
    <source>
        <dbReference type="ARBA" id="ARBA00009320"/>
    </source>
</evidence>
<dbReference type="InterPro" id="IPR043131">
    <property type="entry name" value="BCAT-like_N"/>
</dbReference>
<dbReference type="SUPFAM" id="SSF56752">
    <property type="entry name" value="D-aminoacid aminotransferase-like PLP-dependent enzymes"/>
    <property type="match status" value="1"/>
</dbReference>
<dbReference type="RefSeq" id="WP_147783048.1">
    <property type="nucleotide sequence ID" value="NZ_VRMG01000005.1"/>
</dbReference>
<proteinExistence type="inferred from homology"/>
<evidence type="ECO:0000313" key="2">
    <source>
        <dbReference type="EMBL" id="TXN31461.1"/>
    </source>
</evidence>